<accession>A0A8T2UB22</accession>
<dbReference type="InterPro" id="IPR035897">
    <property type="entry name" value="Toll_tir_struct_dom_sf"/>
</dbReference>
<evidence type="ECO:0000313" key="6">
    <source>
        <dbReference type="EMBL" id="KAH7430983.1"/>
    </source>
</evidence>
<dbReference type="PROSITE" id="PS50104">
    <property type="entry name" value="TIR"/>
    <property type="match status" value="2"/>
</dbReference>
<dbReference type="InterPro" id="IPR044974">
    <property type="entry name" value="Disease_R_plants"/>
</dbReference>
<dbReference type="SUPFAM" id="SSF52058">
    <property type="entry name" value="L domain-like"/>
    <property type="match status" value="4"/>
</dbReference>
<keyword evidence="3" id="KW-0611">Plant defense</keyword>
<dbReference type="GO" id="GO:0007165">
    <property type="term" value="P:signal transduction"/>
    <property type="evidence" value="ECO:0007669"/>
    <property type="project" value="InterPro"/>
</dbReference>
<dbReference type="Pfam" id="PF01582">
    <property type="entry name" value="TIR"/>
    <property type="match status" value="2"/>
</dbReference>
<dbReference type="PANTHER" id="PTHR11017">
    <property type="entry name" value="LEUCINE-RICH REPEAT-CONTAINING PROTEIN"/>
    <property type="match status" value="1"/>
</dbReference>
<organism evidence="6 7">
    <name type="scientific">Ceratopteris richardii</name>
    <name type="common">Triangle waterfern</name>
    <dbReference type="NCBI Taxonomy" id="49495"/>
    <lineage>
        <taxon>Eukaryota</taxon>
        <taxon>Viridiplantae</taxon>
        <taxon>Streptophyta</taxon>
        <taxon>Embryophyta</taxon>
        <taxon>Tracheophyta</taxon>
        <taxon>Polypodiopsida</taxon>
        <taxon>Polypodiidae</taxon>
        <taxon>Polypodiales</taxon>
        <taxon>Pteridineae</taxon>
        <taxon>Pteridaceae</taxon>
        <taxon>Parkerioideae</taxon>
        <taxon>Ceratopteris</taxon>
    </lineage>
</organism>
<proteinExistence type="predicted"/>
<dbReference type="InterPro" id="IPR027417">
    <property type="entry name" value="P-loop_NTPase"/>
</dbReference>
<keyword evidence="1" id="KW-0150">Chloroplast</keyword>
<evidence type="ECO:0000256" key="1">
    <source>
        <dbReference type="ARBA" id="ARBA00022528"/>
    </source>
</evidence>
<dbReference type="InterPro" id="IPR036390">
    <property type="entry name" value="WH_DNA-bd_sf"/>
</dbReference>
<name>A0A8T2UB22_CERRI</name>
<dbReference type="EMBL" id="CM035413">
    <property type="protein sequence ID" value="KAH7430985.1"/>
    <property type="molecule type" value="Genomic_DNA"/>
</dbReference>
<dbReference type="SMART" id="SM00255">
    <property type="entry name" value="TIR"/>
    <property type="match status" value="2"/>
</dbReference>
<dbReference type="PRINTS" id="PR00364">
    <property type="entry name" value="DISEASERSIST"/>
</dbReference>
<dbReference type="SMART" id="SM00367">
    <property type="entry name" value="LRR_CC"/>
    <property type="match status" value="12"/>
</dbReference>
<dbReference type="Pfam" id="PF00931">
    <property type="entry name" value="NB-ARC"/>
    <property type="match status" value="1"/>
</dbReference>
<dbReference type="Gene3D" id="3.80.10.10">
    <property type="entry name" value="Ribonuclease Inhibitor"/>
    <property type="match status" value="6"/>
</dbReference>
<dbReference type="Pfam" id="PF23282">
    <property type="entry name" value="WHD_ROQ1"/>
    <property type="match status" value="1"/>
</dbReference>
<keyword evidence="1" id="KW-0934">Plastid</keyword>
<evidence type="ECO:0000259" key="5">
    <source>
        <dbReference type="PROSITE" id="PS50104"/>
    </source>
</evidence>
<gene>
    <name evidence="6" type="ORF">KP509_08G023200</name>
</gene>
<keyword evidence="2" id="KW-0433">Leucine-rich repeat</keyword>
<dbReference type="InterPro" id="IPR002182">
    <property type="entry name" value="NB-ARC"/>
</dbReference>
<feature type="compositionally biased region" description="Acidic residues" evidence="4">
    <location>
        <begin position="2150"/>
        <end position="2184"/>
    </location>
</feature>
<reference evidence="6" key="1">
    <citation type="submission" date="2021-08" db="EMBL/GenBank/DDBJ databases">
        <title>WGS assembly of Ceratopteris richardii.</title>
        <authorList>
            <person name="Marchant D.B."/>
            <person name="Chen G."/>
            <person name="Jenkins J."/>
            <person name="Shu S."/>
            <person name="Leebens-Mack J."/>
            <person name="Grimwood J."/>
            <person name="Schmutz J."/>
            <person name="Soltis P."/>
            <person name="Soltis D."/>
            <person name="Chen Z.-H."/>
        </authorList>
    </citation>
    <scope>NUCLEOTIDE SEQUENCE</scope>
    <source>
        <strain evidence="6">Whitten #5841</strain>
        <tissue evidence="6">Leaf</tissue>
    </source>
</reference>
<dbReference type="GO" id="GO:0043531">
    <property type="term" value="F:ADP binding"/>
    <property type="evidence" value="ECO:0007669"/>
    <property type="project" value="InterPro"/>
</dbReference>
<dbReference type="PANTHER" id="PTHR11017:SF385">
    <property type="entry name" value="DISEASE RESISTANCE PROTEIN (TIR-NBS-LRR CLASS)-RELATED"/>
    <property type="match status" value="1"/>
</dbReference>
<dbReference type="EMBL" id="CM035413">
    <property type="protein sequence ID" value="KAH7430983.1"/>
    <property type="molecule type" value="Genomic_DNA"/>
</dbReference>
<feature type="domain" description="TIR" evidence="5">
    <location>
        <begin position="4"/>
        <end position="177"/>
    </location>
</feature>
<dbReference type="Gene3D" id="1.10.8.430">
    <property type="entry name" value="Helical domain of apoptotic protease-activating factors"/>
    <property type="match status" value="1"/>
</dbReference>
<dbReference type="InterPro" id="IPR006553">
    <property type="entry name" value="Leu-rich_rpt_Cys-con_subtyp"/>
</dbReference>
<evidence type="ECO:0000256" key="4">
    <source>
        <dbReference type="SAM" id="MobiDB-lite"/>
    </source>
</evidence>
<keyword evidence="7" id="KW-1185">Reference proteome</keyword>
<dbReference type="InterPro" id="IPR000157">
    <property type="entry name" value="TIR_dom"/>
</dbReference>
<dbReference type="InterPro" id="IPR032675">
    <property type="entry name" value="LRR_dom_sf"/>
</dbReference>
<dbReference type="Gene3D" id="3.40.50.10140">
    <property type="entry name" value="Toll/interleukin-1 receptor homology (TIR) domain"/>
    <property type="match status" value="2"/>
</dbReference>
<dbReference type="GO" id="GO:0006952">
    <property type="term" value="P:defense response"/>
    <property type="evidence" value="ECO:0007669"/>
    <property type="project" value="UniProtKB-KW"/>
</dbReference>
<dbReference type="EMBL" id="CM035413">
    <property type="protein sequence ID" value="KAH7430982.1"/>
    <property type="molecule type" value="Genomic_DNA"/>
</dbReference>
<sequence>MMTHKYDVFICHRGETKHNFVSVLDGMLRSKGITCFVDYRMATGKNVESEIYGAIKSSKVFIVVLSPDFAGSSWCLEEIGEIMNERDPTRRPNAPRKVIPVFYDVQRDMVEQQGEGTSYDLSNWKRRYAAPKIESWGKALKDICKHDGFFYDSETTLQWEKSEEIVAKVEEFLISHRIIPDQGTKMPISKECVNYDVFICHWHKDTQRNIVSVLRGMLLWKSFTPFVVGYGKDDGGSALDSDIVQAIQKSSVHVVILSPNFARSRRCLEEVVHIMDMQGSSGTSDASRNPTVLPIFYDTEPSTVRHQIKDTGYDLNEVQGSVQEREGWARALRDLSLLHGRVYQSGSKMNKYIFQWKELYAIVKIVEASAKNIPPWNYGSKCETIDEVSKELELQDESEDVFIVGVYGRERTEFSNLVIQRLGWNFRGVSKLNNVMEKVCQREGISNIVQQMLSDLIQPSLSNDERRCRLLLENDSCLVVLDDLGNDIDKIRALLEKLKSILRNRSLVVLASQFQHTLQELNVHKFINLSSLENKRDFLNICYTERDGIHEAFLSHLRETFDMLGLDVRLLNEDKLMSDSTCLRDAKVTLCVISKSFRLGEFKRMCTNAAIPSKIVYVSYGSYPTDESMPKHLFKMEVDFENAEFNRPQFKSMVNEVVQTLNERGEEIMGAIDFPVGLAQRSSDIECSIRDCVSRNENSVQCFGLVGMGGIGKTTLARSIFNKIHSQFERSFFGLNTKGEVQGLGLIDVQKKVIAKLLNIRSDVVRIDNEEHGKMVLSSKVKHINALIVLDDVDDGRHLEAFCEPLQSSLGPRSVIIITTRDQKIVDSAKSTMIFDIERLDEEMSKSLFYWHAFMKPKPPADLEKVSQSVIEACQGLPLSLKIIGSHLYGNSDREYWAESLKLLEKGRKGIFDVLRISFDGLDSDEKEAFLDISCFLIDEDVELTCMFLNACYGMGKTHLYTLKNKCLITTYDGRRSRIGMHDQLRDMGRHIIREEPRDRAWDEETANEILQERNAWSSLRGLSVWSHIPLPEDASDWTSLPRLRILVVKHDYWRDRTHSHAERGRLRPQDIFRNVRCGGLRWLRWEKAPFEELPQGLCSTNIRVLELRWSAIRKVPTASLPNLQHLNVSRCKELKRLDMMSLSSLRVLHLDDCTSLATLSSLPTTLESLSLRMHVYETGGSLESVEDASLPNLRHLAITRCPKLKRLALYATSLEKLDLWGCEGLEDLDCKGLSSLRVLHLDDCTSLATLSSLPTTLESLSLRMHDYETRGSLESVEDVFLEILRRNLKSLNDATAGSLESVEDASLPNLRDLTIRRCPKLKRLALHATSLVELDLTVCEGLEDLDCKGLSSLRVLHLDDCTSLATLSSFPTTLESLRLRIYETAGSLESVENASRPNLRDLTITIRRCPKLKRLALHATSVVELDLWGCEGLEDLDCKGLSSLRVLHLDDCTSLATLSSFPTTLESLRLRIYETAGSLESVEDASLPNLRDLTITIRRCPKLKRLALHATSLVELDLWGCEGLEDLDCKGLSSLRLLYVHNCLSLATLSSLPTTLVSLSWRMDCETYEFDNGSLESVEDASLPNLRDLAIMSCPKLKRLALHATSLVELDLTGCEGLEDLDCKGLSSLRVLHLDDCTSLATLSSLPTTLESLSLRMHDYETGGSLESVEDASLPNLRELTITNCPELKRLALHMTSLEKLDLWGCEGLEDLDCKGLSSLPTTLESLRLRIYETAGLESVEDASLPNLRDLTIMDCRKLKRLALHASSLEKLDLTGCEGLEDLDCKGLSSLRVLHFDDCTSLATLSSLPTTLESLSLREYFWTGILESVEDASLPNLRDLAITSCPQLKRLALHAISLEQLDLRGCEALQALDCKGLWSLRVLILNGCASVTTLSSLPTTLEGLNLEMDDESAGSLESVEDAWLPNLRDLAITRCPKLKRLALRATSLDQLNLRGCEGLEDLDCKGLWSLRVLALDLCTSLASLSSLPTTLERLSYKIGSLESVEDASLPNLRNLAITWCPKLKRLALHATSLEKLDLTGCKGLEDLHCKALCSLETLDVRECTSLTQLNLSNCASLKNCLQKLYLYGCEKLEFLDINGCTRLNDLDILGCTRLKYLDIGGCICLHYSTIRGWESIRCLRSVEIRGYQSEDESSEDEHFDIEDENSKDEQFDIEDVSSEDENSIDPRHG</sequence>
<protein>
    <recommendedName>
        <fullName evidence="5">TIR domain-containing protein</fullName>
    </recommendedName>
</protein>
<dbReference type="SUPFAM" id="SSF46785">
    <property type="entry name" value="Winged helix' DNA-binding domain"/>
    <property type="match status" value="1"/>
</dbReference>
<evidence type="ECO:0000256" key="3">
    <source>
        <dbReference type="ARBA" id="ARBA00022821"/>
    </source>
</evidence>
<dbReference type="SUPFAM" id="SSF52200">
    <property type="entry name" value="Toll/Interleukin receptor TIR domain"/>
    <property type="match status" value="2"/>
</dbReference>
<dbReference type="OMA" id="TCDRIVT"/>
<evidence type="ECO:0000313" key="7">
    <source>
        <dbReference type="Proteomes" id="UP000825935"/>
    </source>
</evidence>
<dbReference type="InterPro" id="IPR058192">
    <property type="entry name" value="WHD_ROQ1-like"/>
</dbReference>
<dbReference type="OrthoDB" id="2018313at2759"/>
<dbReference type="InterPro" id="IPR042197">
    <property type="entry name" value="Apaf_helical"/>
</dbReference>
<feature type="domain" description="TIR" evidence="5">
    <location>
        <begin position="193"/>
        <end position="336"/>
    </location>
</feature>
<dbReference type="Gene3D" id="3.40.50.300">
    <property type="entry name" value="P-loop containing nucleotide triphosphate hydrolases"/>
    <property type="match status" value="1"/>
</dbReference>
<dbReference type="Proteomes" id="UP000825935">
    <property type="component" value="Chromosome 8"/>
</dbReference>
<dbReference type="SUPFAM" id="SSF52540">
    <property type="entry name" value="P-loop containing nucleoside triphosphate hydrolases"/>
    <property type="match status" value="2"/>
</dbReference>
<comment type="caution">
    <text evidence="6">The sequence shown here is derived from an EMBL/GenBank/DDBJ whole genome shotgun (WGS) entry which is preliminary data.</text>
</comment>
<evidence type="ECO:0000256" key="2">
    <source>
        <dbReference type="ARBA" id="ARBA00022614"/>
    </source>
</evidence>
<feature type="region of interest" description="Disordered" evidence="4">
    <location>
        <begin position="2149"/>
        <end position="2190"/>
    </location>
</feature>